<keyword evidence="6 7" id="KW-0472">Membrane</keyword>
<reference evidence="8 9" key="1">
    <citation type="submission" date="2021-06" db="EMBL/GenBank/DDBJ databases">
        <authorList>
            <person name="Sun Q."/>
            <person name="Li D."/>
        </authorList>
    </citation>
    <scope>NUCLEOTIDE SEQUENCE [LARGE SCALE GENOMIC DNA]</scope>
    <source>
        <strain evidence="8 9">MSJ-40</strain>
    </source>
</reference>
<evidence type="ECO:0000256" key="3">
    <source>
        <dbReference type="ARBA" id="ARBA00022475"/>
    </source>
</evidence>
<gene>
    <name evidence="8" type="ORF">KQI42_07840</name>
</gene>
<protein>
    <submittedName>
        <fullName evidence="8">Hemolysin III family protein</fullName>
    </submittedName>
</protein>
<comment type="caution">
    <text evidence="8">The sequence shown here is derived from an EMBL/GenBank/DDBJ whole genome shotgun (WGS) entry which is preliminary data.</text>
</comment>
<feature type="transmembrane region" description="Helical" evidence="7">
    <location>
        <begin position="104"/>
        <end position="123"/>
    </location>
</feature>
<evidence type="ECO:0000256" key="6">
    <source>
        <dbReference type="ARBA" id="ARBA00023136"/>
    </source>
</evidence>
<evidence type="ECO:0000313" key="9">
    <source>
        <dbReference type="Proteomes" id="UP000749471"/>
    </source>
</evidence>
<keyword evidence="4 7" id="KW-0812">Transmembrane</keyword>
<proteinExistence type="inferred from homology"/>
<feature type="transmembrane region" description="Helical" evidence="7">
    <location>
        <begin position="130"/>
        <end position="148"/>
    </location>
</feature>
<name>A0ABS6E4R6_9FIRM</name>
<organism evidence="8 9">
    <name type="scientific">Tissierella simiarum</name>
    <dbReference type="NCBI Taxonomy" id="2841534"/>
    <lineage>
        <taxon>Bacteria</taxon>
        <taxon>Bacillati</taxon>
        <taxon>Bacillota</taxon>
        <taxon>Tissierellia</taxon>
        <taxon>Tissierellales</taxon>
        <taxon>Tissierellaceae</taxon>
        <taxon>Tissierella</taxon>
    </lineage>
</organism>
<evidence type="ECO:0000313" key="8">
    <source>
        <dbReference type="EMBL" id="MBU5437915.1"/>
    </source>
</evidence>
<feature type="transmembrane region" description="Helical" evidence="7">
    <location>
        <begin position="39"/>
        <end position="61"/>
    </location>
</feature>
<dbReference type="InterPro" id="IPR004254">
    <property type="entry name" value="AdipoR/HlyIII-related"/>
</dbReference>
<dbReference type="PANTHER" id="PTHR20855">
    <property type="entry name" value="ADIPOR/PROGESTIN RECEPTOR-RELATED"/>
    <property type="match status" value="1"/>
</dbReference>
<accession>A0ABS6E4R6</accession>
<dbReference type="NCBIfam" id="TIGR01065">
    <property type="entry name" value="hlyIII"/>
    <property type="match status" value="1"/>
</dbReference>
<feature type="transmembrane region" description="Helical" evidence="7">
    <location>
        <begin position="12"/>
        <end position="33"/>
    </location>
</feature>
<dbReference type="EMBL" id="JAHLPM010000005">
    <property type="protein sequence ID" value="MBU5437915.1"/>
    <property type="molecule type" value="Genomic_DNA"/>
</dbReference>
<feature type="transmembrane region" description="Helical" evidence="7">
    <location>
        <begin position="81"/>
        <end position="98"/>
    </location>
</feature>
<comment type="similarity">
    <text evidence="2">Belongs to the UPF0073 (Hly-III) family.</text>
</comment>
<keyword evidence="9" id="KW-1185">Reference proteome</keyword>
<keyword evidence="5 7" id="KW-1133">Transmembrane helix</keyword>
<evidence type="ECO:0000256" key="7">
    <source>
        <dbReference type="SAM" id="Phobius"/>
    </source>
</evidence>
<evidence type="ECO:0000256" key="1">
    <source>
        <dbReference type="ARBA" id="ARBA00004651"/>
    </source>
</evidence>
<comment type="subcellular location">
    <subcellularLocation>
        <location evidence="1">Cell membrane</location>
        <topology evidence="1">Multi-pass membrane protein</topology>
    </subcellularLocation>
</comment>
<sequence>MKRKIKDPVSALTHLLGAVLSILGALILIRHAYQEATTWHIVSFIIYSISLISLYTASTVYHWVPISGEKGLIFRKIDHMMIYILIAGTYTPICLISLRGPWGWSLLISIWILAIAGIILKSISMDIPRWLSTGIYIVMGWLVVIAFYPLRRSLPTQGILWLIGGGIVYTLGAVIYALKWPKFTNKWFGFHELFHLFVIGGSVCHFLLMYKYILYTV</sequence>
<evidence type="ECO:0000256" key="4">
    <source>
        <dbReference type="ARBA" id="ARBA00022692"/>
    </source>
</evidence>
<keyword evidence="3" id="KW-1003">Cell membrane</keyword>
<dbReference type="InterPro" id="IPR005744">
    <property type="entry name" value="Hy-lIII"/>
</dbReference>
<dbReference type="PANTHER" id="PTHR20855:SF3">
    <property type="entry name" value="LD03007P"/>
    <property type="match status" value="1"/>
</dbReference>
<evidence type="ECO:0000256" key="2">
    <source>
        <dbReference type="ARBA" id="ARBA00008488"/>
    </source>
</evidence>
<feature type="transmembrane region" description="Helical" evidence="7">
    <location>
        <begin position="160"/>
        <end position="181"/>
    </location>
</feature>
<evidence type="ECO:0000256" key="5">
    <source>
        <dbReference type="ARBA" id="ARBA00022989"/>
    </source>
</evidence>
<feature type="transmembrane region" description="Helical" evidence="7">
    <location>
        <begin position="193"/>
        <end position="213"/>
    </location>
</feature>
<dbReference type="RefSeq" id="WP_216518526.1">
    <property type="nucleotide sequence ID" value="NZ_JAHLPM010000005.1"/>
</dbReference>
<dbReference type="Proteomes" id="UP000749471">
    <property type="component" value="Unassembled WGS sequence"/>
</dbReference>
<dbReference type="Pfam" id="PF03006">
    <property type="entry name" value="HlyIII"/>
    <property type="match status" value="1"/>
</dbReference>